<dbReference type="EMBL" id="CP007536">
    <property type="protein sequence ID" value="AIC16988.1"/>
    <property type="molecule type" value="Genomic_DNA"/>
</dbReference>
<organism evidence="1 2">
    <name type="scientific">Nitrososphaera viennensis EN76</name>
    <dbReference type="NCBI Taxonomy" id="926571"/>
    <lineage>
        <taxon>Archaea</taxon>
        <taxon>Nitrososphaerota</taxon>
        <taxon>Nitrososphaeria</taxon>
        <taxon>Nitrososphaerales</taxon>
        <taxon>Nitrososphaeraceae</taxon>
        <taxon>Nitrososphaera</taxon>
    </lineage>
</organism>
<reference evidence="1 2" key="1">
    <citation type="journal article" date="2014" name="Int. J. Syst. Evol. Microbiol.">
        <title>Nitrososphaera viennensis gen. nov., sp. nov., an aerobic and mesophilic, ammonia-oxidizing archaeon from soil and a member of the archaeal phylum Thaumarchaeota.</title>
        <authorList>
            <person name="Stieglmeier M."/>
            <person name="Klingl A."/>
            <person name="Alves R.J."/>
            <person name="Rittmann S.K."/>
            <person name="Melcher M."/>
            <person name="Leisch N."/>
            <person name="Schleper C."/>
        </authorList>
    </citation>
    <scope>NUCLEOTIDE SEQUENCE [LARGE SCALE GENOMIC DNA]</scope>
    <source>
        <strain evidence="1">EN76</strain>
    </source>
</reference>
<evidence type="ECO:0000313" key="2">
    <source>
        <dbReference type="Proteomes" id="UP000027093"/>
    </source>
</evidence>
<proteinExistence type="predicted"/>
<dbReference type="HOGENOM" id="CLU_221465_0_0_2"/>
<evidence type="ECO:0000313" key="1">
    <source>
        <dbReference type="EMBL" id="AIC16988.1"/>
    </source>
</evidence>
<keyword evidence="2" id="KW-1185">Reference proteome</keyword>
<accession>A0A060HNF3</accession>
<gene>
    <name evidence="1" type="ORF">NVIE_2780</name>
</gene>
<dbReference type="KEGG" id="nvn:NVIE_2780"/>
<name>A0A060HNF3_9ARCH</name>
<dbReference type="AlphaFoldDB" id="A0A060HNF3"/>
<dbReference type="Proteomes" id="UP000027093">
    <property type="component" value="Chromosome"/>
</dbReference>
<protein>
    <submittedName>
        <fullName evidence="1">Uncharacterized protein</fullName>
    </submittedName>
</protein>
<sequence length="28" mass="2926">MDMALAIFVASLAVSAAVLAYSLLRAEK</sequence>